<name>A0ABV9H446_9HYPH</name>
<accession>A0ABV9H446</accession>
<sequence length="207" mass="23053">MSRDVTHVTHVTRDKCDIPLDKEGFPRTPSEEINPPKEKAPKGAQKKSPKTVLQSVLSEAIAAAVVEHRAKIKKPLTERAAELLAKRLASAKDACGLTPDQAADLMIEKGWLSFEAEWGRNAMQAGWSPEPVAAEKPKPDSELSPEELTAKWTKRMSYARDNRCWFSSVWGPMPGDAGCRVPEQFLQDGDGFDKHGYRWDDQSRRAA</sequence>
<dbReference type="EMBL" id="JBHSEL010000031">
    <property type="protein sequence ID" value="MFC4624213.1"/>
    <property type="molecule type" value="Genomic_DNA"/>
</dbReference>
<protein>
    <submittedName>
        <fullName evidence="2">Uncharacterized protein</fullName>
    </submittedName>
</protein>
<evidence type="ECO:0000256" key="1">
    <source>
        <dbReference type="SAM" id="MobiDB-lite"/>
    </source>
</evidence>
<organism evidence="2 3">
    <name type="scientific">Daeguia caeni</name>
    <dbReference type="NCBI Taxonomy" id="439612"/>
    <lineage>
        <taxon>Bacteria</taxon>
        <taxon>Pseudomonadati</taxon>
        <taxon>Pseudomonadota</taxon>
        <taxon>Alphaproteobacteria</taxon>
        <taxon>Hyphomicrobiales</taxon>
        <taxon>Brucellaceae</taxon>
        <taxon>Daeguia</taxon>
    </lineage>
</organism>
<evidence type="ECO:0000313" key="3">
    <source>
        <dbReference type="Proteomes" id="UP001596042"/>
    </source>
</evidence>
<dbReference type="RefSeq" id="WP_374833096.1">
    <property type="nucleotide sequence ID" value="NZ_JBHEEZ010000020.1"/>
</dbReference>
<feature type="compositionally biased region" description="Basic and acidic residues" evidence="1">
    <location>
        <begin position="16"/>
        <end position="25"/>
    </location>
</feature>
<feature type="region of interest" description="Disordered" evidence="1">
    <location>
        <begin position="181"/>
        <end position="207"/>
    </location>
</feature>
<comment type="caution">
    <text evidence="2">The sequence shown here is derived from an EMBL/GenBank/DDBJ whole genome shotgun (WGS) entry which is preliminary data.</text>
</comment>
<feature type="region of interest" description="Disordered" evidence="1">
    <location>
        <begin position="16"/>
        <end position="51"/>
    </location>
</feature>
<proteinExistence type="predicted"/>
<dbReference type="Proteomes" id="UP001596042">
    <property type="component" value="Unassembled WGS sequence"/>
</dbReference>
<keyword evidence="3" id="KW-1185">Reference proteome</keyword>
<feature type="compositionally biased region" description="Basic and acidic residues" evidence="1">
    <location>
        <begin position="191"/>
        <end position="207"/>
    </location>
</feature>
<reference evidence="3" key="1">
    <citation type="journal article" date="2019" name="Int. J. Syst. Evol. Microbiol.">
        <title>The Global Catalogue of Microorganisms (GCM) 10K type strain sequencing project: providing services to taxonomists for standard genome sequencing and annotation.</title>
        <authorList>
            <consortium name="The Broad Institute Genomics Platform"/>
            <consortium name="The Broad Institute Genome Sequencing Center for Infectious Disease"/>
            <person name="Wu L."/>
            <person name="Ma J."/>
        </authorList>
    </citation>
    <scope>NUCLEOTIDE SEQUENCE [LARGE SCALE GENOMIC DNA]</scope>
    <source>
        <strain evidence="3">CGMCC 1.15731</strain>
    </source>
</reference>
<evidence type="ECO:0000313" key="2">
    <source>
        <dbReference type="EMBL" id="MFC4624213.1"/>
    </source>
</evidence>
<gene>
    <name evidence="2" type="ORF">ACFO1V_03055</name>
</gene>